<feature type="binding site" evidence="8">
    <location>
        <begin position="108"/>
        <end position="109"/>
    </location>
    <ligand>
        <name>pyridoxal 5'-phosphate</name>
        <dbReference type="ChEBI" id="CHEBI:597326"/>
    </ligand>
</feature>
<dbReference type="GO" id="GO:0008710">
    <property type="term" value="F:8-amino-7-oxononanoate synthase activity"/>
    <property type="evidence" value="ECO:0007669"/>
    <property type="project" value="UniProtKB-UniRule"/>
</dbReference>
<dbReference type="RefSeq" id="WP_239894527.1">
    <property type="nucleotide sequence ID" value="NZ_JAJAXM010000039.1"/>
</dbReference>
<keyword evidence="4 8" id="KW-0808">Transferase</keyword>
<dbReference type="InterPro" id="IPR022834">
    <property type="entry name" value="AONS_Proteobacteria"/>
</dbReference>
<comment type="pathway">
    <text evidence="2 8">Cofactor biosynthesis; biotin biosynthesis.</text>
</comment>
<evidence type="ECO:0000313" key="11">
    <source>
        <dbReference type="EMBL" id="MCG9027143.1"/>
    </source>
</evidence>
<dbReference type="NCBIfam" id="TIGR00858">
    <property type="entry name" value="bioF"/>
    <property type="match status" value="1"/>
</dbReference>
<dbReference type="InterPro" id="IPR015421">
    <property type="entry name" value="PyrdxlP-dep_Trfase_major"/>
</dbReference>
<comment type="subunit">
    <text evidence="3 8">Homodimer.</text>
</comment>
<dbReference type="InterPro" id="IPR004723">
    <property type="entry name" value="AONS_Archaea/Proteobacteria"/>
</dbReference>
<evidence type="ECO:0000256" key="9">
    <source>
        <dbReference type="PIRSR" id="PIRSR604723-51"/>
    </source>
</evidence>
<evidence type="ECO:0000259" key="10">
    <source>
        <dbReference type="Pfam" id="PF00155"/>
    </source>
</evidence>
<name>A0ABD4SV68_9NEIS</name>
<keyword evidence="6 8" id="KW-0663">Pyridoxal phosphate</keyword>
<evidence type="ECO:0000256" key="3">
    <source>
        <dbReference type="ARBA" id="ARBA00011738"/>
    </source>
</evidence>
<feature type="binding site" evidence="8">
    <location>
        <position position="236"/>
    </location>
    <ligand>
        <name>pyridoxal 5'-phosphate</name>
        <dbReference type="ChEBI" id="CHEBI:597326"/>
    </ligand>
</feature>
<dbReference type="GO" id="GO:0009102">
    <property type="term" value="P:biotin biosynthetic process"/>
    <property type="evidence" value="ECO:0007669"/>
    <property type="project" value="UniProtKB-UniRule"/>
</dbReference>
<dbReference type="Proteomes" id="UP001200247">
    <property type="component" value="Unassembled WGS sequence"/>
</dbReference>
<dbReference type="EC" id="2.3.1.47" evidence="8"/>
<comment type="caution">
    <text evidence="11">The sequence shown here is derived from an EMBL/GenBank/DDBJ whole genome shotgun (WGS) entry which is preliminary data.</text>
</comment>
<dbReference type="SUPFAM" id="SSF53383">
    <property type="entry name" value="PLP-dependent transferases"/>
    <property type="match status" value="1"/>
</dbReference>
<dbReference type="InterPro" id="IPR015424">
    <property type="entry name" value="PyrdxlP-dep_Trfase"/>
</dbReference>
<evidence type="ECO:0000256" key="6">
    <source>
        <dbReference type="ARBA" id="ARBA00022898"/>
    </source>
</evidence>
<feature type="modified residue" description="N6-(pyridoxal phosphate)lysine" evidence="8 9">
    <location>
        <position position="239"/>
    </location>
</feature>
<feature type="binding site" evidence="8">
    <location>
        <position position="133"/>
    </location>
    <ligand>
        <name>substrate</name>
    </ligand>
</feature>
<evidence type="ECO:0000256" key="8">
    <source>
        <dbReference type="HAMAP-Rule" id="MF_01693"/>
    </source>
</evidence>
<dbReference type="InterPro" id="IPR004839">
    <property type="entry name" value="Aminotransferase_I/II_large"/>
</dbReference>
<organism evidence="11 12">
    <name type="scientific">Laribacter hongkongensis</name>
    <dbReference type="NCBI Taxonomy" id="168471"/>
    <lineage>
        <taxon>Bacteria</taxon>
        <taxon>Pseudomonadati</taxon>
        <taxon>Pseudomonadota</taxon>
        <taxon>Betaproteobacteria</taxon>
        <taxon>Neisseriales</taxon>
        <taxon>Aquaspirillaceae</taxon>
        <taxon>Laribacter</taxon>
    </lineage>
</organism>
<feature type="binding site" evidence="8">
    <location>
        <position position="21"/>
    </location>
    <ligand>
        <name>substrate</name>
    </ligand>
</feature>
<accession>A0ABD4SV68</accession>
<evidence type="ECO:0000256" key="2">
    <source>
        <dbReference type="ARBA" id="ARBA00004746"/>
    </source>
</evidence>
<feature type="domain" description="Aminotransferase class I/classII large" evidence="10">
    <location>
        <begin position="40"/>
        <end position="380"/>
    </location>
</feature>
<dbReference type="InterPro" id="IPR050087">
    <property type="entry name" value="AON_synthase_class-II"/>
</dbReference>
<dbReference type="PANTHER" id="PTHR13693">
    <property type="entry name" value="CLASS II AMINOTRANSFERASE/8-AMINO-7-OXONONANOATE SYNTHASE"/>
    <property type="match status" value="1"/>
</dbReference>
<evidence type="ECO:0000256" key="1">
    <source>
        <dbReference type="ARBA" id="ARBA00001933"/>
    </source>
</evidence>
<reference evidence="11 12" key="1">
    <citation type="submission" date="2021-10" db="EMBL/GenBank/DDBJ databases">
        <title>Whole-genome sequencing analysis of Laribacter hongkongensis: virulence gene profiles, carbohydrate-active enzyme prediction, and antimicrobial resistance characterization.</title>
        <authorList>
            <person name="Yuan P."/>
            <person name="Zhan Y."/>
            <person name="Chen D."/>
        </authorList>
    </citation>
    <scope>NUCLEOTIDE SEQUENCE [LARGE SCALE GENOMIC DNA]</scope>
    <source>
        <strain evidence="11 12">W67</strain>
    </source>
</reference>
<dbReference type="Pfam" id="PF00155">
    <property type="entry name" value="Aminotran_1_2"/>
    <property type="match status" value="1"/>
</dbReference>
<feature type="binding site" evidence="8">
    <location>
        <position position="353"/>
    </location>
    <ligand>
        <name>substrate</name>
    </ligand>
</feature>
<proteinExistence type="inferred from homology"/>
<comment type="catalytic activity">
    <reaction evidence="7 8">
        <text>6-carboxyhexanoyl-[ACP] + L-alanine + H(+) = (8S)-8-amino-7-oxononanoate + holo-[ACP] + CO2</text>
        <dbReference type="Rhea" id="RHEA:42288"/>
        <dbReference type="Rhea" id="RHEA-COMP:9685"/>
        <dbReference type="Rhea" id="RHEA-COMP:9955"/>
        <dbReference type="ChEBI" id="CHEBI:15378"/>
        <dbReference type="ChEBI" id="CHEBI:16526"/>
        <dbReference type="ChEBI" id="CHEBI:57972"/>
        <dbReference type="ChEBI" id="CHEBI:64479"/>
        <dbReference type="ChEBI" id="CHEBI:78846"/>
        <dbReference type="ChEBI" id="CHEBI:149468"/>
        <dbReference type="EC" id="2.3.1.47"/>
    </reaction>
</comment>
<dbReference type="PANTHER" id="PTHR13693:SF100">
    <property type="entry name" value="8-AMINO-7-OXONONANOATE SYNTHASE"/>
    <property type="match status" value="1"/>
</dbReference>
<dbReference type="Gene3D" id="3.90.1150.10">
    <property type="entry name" value="Aspartate Aminotransferase, domain 1"/>
    <property type="match status" value="1"/>
</dbReference>
<evidence type="ECO:0000256" key="5">
    <source>
        <dbReference type="ARBA" id="ARBA00022756"/>
    </source>
</evidence>
<comment type="function">
    <text evidence="8">Catalyzes the decarboxylative condensation of pimeloyl-[acyl-carrier protein] and L-alanine to produce 8-amino-7-oxononanoate (AON), [acyl-carrier protein], and carbon dioxide.</text>
</comment>
<evidence type="ECO:0000256" key="4">
    <source>
        <dbReference type="ARBA" id="ARBA00022679"/>
    </source>
</evidence>
<comment type="similarity">
    <text evidence="8">Belongs to the class-II pyridoxal-phosphate-dependent aminotransferase family. BioF subfamily.</text>
</comment>
<dbReference type="InterPro" id="IPR015422">
    <property type="entry name" value="PyrdxlP-dep_Trfase_small"/>
</dbReference>
<comment type="cofactor">
    <cofactor evidence="1 8 9">
        <name>pyridoxal 5'-phosphate</name>
        <dbReference type="ChEBI" id="CHEBI:597326"/>
    </cofactor>
</comment>
<sequence length="388" mass="39925">MPRPADLAAGLAALDAASRRRRRPLVTTPQGPYLTVDGRDYLAFASNDYLGLANHPALVAALQEGAARFGAGAGASHLVSGHLAPHDAAETALAAFLGREAALLFSSGYQANVGVIGALVGRGDAVFADRLAHASLLDGCLLSRAEFQRFRHNDLADLERRLAASTAPAKLIAVDAVYSMDGDEAPLAALLALAERFDAWLYVDDAHGFGVLGPQGRGTLAAHGVAPHPRLVQLATFGKAAGLAGAAVTADALVIDWLVNTARTAIFTTAMPPALAHALTAMLALVEPADAARARLAGHVATLRAGCAAAGLRLLPSRTAIQPVLIGSDADAVAASLALREAGLWVPAIRPPTVPPGTARLRVSLSAAHTETDVAQLAAQLSQIMTKR</sequence>
<protein>
    <recommendedName>
        <fullName evidence="8">8-amino-7-oxononanoate synthase</fullName>
        <shortName evidence="8">AONS</shortName>
        <ecNumber evidence="8">2.3.1.47</ecNumber>
    </recommendedName>
    <alternativeName>
        <fullName evidence="8">7-keto-8-amino-pelargonic acid synthase</fullName>
        <shortName evidence="8">7-KAP synthase</shortName>
        <shortName evidence="8">KAPA synthase</shortName>
    </alternativeName>
    <alternativeName>
        <fullName evidence="8">8-amino-7-ketopelargonate synthase</fullName>
    </alternativeName>
</protein>
<dbReference type="Gene3D" id="3.40.640.10">
    <property type="entry name" value="Type I PLP-dependent aspartate aminotransferase-like (Major domain)"/>
    <property type="match status" value="1"/>
</dbReference>
<keyword evidence="11" id="KW-0012">Acyltransferase</keyword>
<feature type="binding site" evidence="8">
    <location>
        <position position="207"/>
    </location>
    <ligand>
        <name>pyridoxal 5'-phosphate</name>
        <dbReference type="ChEBI" id="CHEBI:597326"/>
    </ligand>
</feature>
<feature type="binding site" evidence="8">
    <location>
        <position position="179"/>
    </location>
    <ligand>
        <name>pyridoxal 5'-phosphate</name>
        <dbReference type="ChEBI" id="CHEBI:597326"/>
    </ligand>
</feature>
<evidence type="ECO:0000313" key="12">
    <source>
        <dbReference type="Proteomes" id="UP001200247"/>
    </source>
</evidence>
<dbReference type="GO" id="GO:0030170">
    <property type="term" value="F:pyridoxal phosphate binding"/>
    <property type="evidence" value="ECO:0007669"/>
    <property type="project" value="UniProtKB-UniRule"/>
</dbReference>
<dbReference type="HAMAP" id="MF_01693">
    <property type="entry name" value="BioF_aminotrans_2"/>
    <property type="match status" value="1"/>
</dbReference>
<gene>
    <name evidence="8 11" type="primary">bioF</name>
    <name evidence="11" type="ORF">LH440_14785</name>
</gene>
<dbReference type="EMBL" id="JAJAXM010000039">
    <property type="protein sequence ID" value="MCG9027143.1"/>
    <property type="molecule type" value="Genomic_DNA"/>
</dbReference>
<dbReference type="AlphaFoldDB" id="A0ABD4SV68"/>
<evidence type="ECO:0000256" key="7">
    <source>
        <dbReference type="ARBA" id="ARBA00047715"/>
    </source>
</evidence>
<keyword evidence="5 8" id="KW-0093">Biotin biosynthesis</keyword>